<gene>
    <name evidence="3" type="ordered locus">TP04_0015</name>
</gene>
<protein>
    <recommendedName>
        <fullName evidence="5">Theileria-specific sub-telomeric protein, SVSP family</fullName>
    </recommendedName>
</protein>
<dbReference type="Proteomes" id="UP000001949">
    <property type="component" value="Unassembled WGS sequence"/>
</dbReference>
<dbReference type="InParanoid" id="Q4N3G8"/>
<sequence>MHRCLAYIYILIFIIIQCVESSDKYPYHPEDNGNDEGSDFNLIIKGIENLLDEDDDQTAGQTVISDNIMQHGLGSITDQTYGTAQPSQLIPQSSQVQSGYYQQHLQPVPIPPQHIPEQIYPLTQQIHYEYHPQRPIYRPPYLQTQPRPQPIQQAPQYGPIYHYQPPEIRQPRQPYPRPAGPSYYSRRETPGNKYFGQRYHPYEQSHSDSGHTPHTNTGSGLLHPDPYRLPHPSQIIQQTQPPQASKEPLQPERVTVEVGSDEDDEETEEIGQEPSEPEQPEEAEEGAVGGAGDGDDEEEEEEKPSEAVKKCKKIRFFKKNSEGNIIPMIKKDFKRIHDDDKLKKYLLYANLEVLLCDGDVVYKHNAGINYPTQLSYNKVKNIFIFTRRGGFLLIKYSEGEWRVEGRRDQEYLKFYSKTHWGKYVEITCNDYYTELSAAKAFKYTFREGVNCEKVTYKGETIWRRKKFKASPESVRFTPKGNVIIYFSSYLIVFGKRQGSFKQILARPR</sequence>
<proteinExistence type="predicted"/>
<evidence type="ECO:0000313" key="3">
    <source>
        <dbReference type="EMBL" id="EAN31367.1"/>
    </source>
</evidence>
<feature type="compositionally biased region" description="Low complexity" evidence="1">
    <location>
        <begin position="234"/>
        <end position="243"/>
    </location>
</feature>
<feature type="region of interest" description="Disordered" evidence="1">
    <location>
        <begin position="138"/>
        <end position="307"/>
    </location>
</feature>
<evidence type="ECO:0000256" key="1">
    <source>
        <dbReference type="SAM" id="MobiDB-lite"/>
    </source>
</evidence>
<feature type="compositionally biased region" description="Acidic residues" evidence="1">
    <location>
        <begin position="293"/>
        <end position="303"/>
    </location>
</feature>
<name>Q4N3G8_THEPA</name>
<dbReference type="EMBL" id="AAGK01000004">
    <property type="protein sequence ID" value="EAN31367.1"/>
    <property type="molecule type" value="Genomic_DNA"/>
</dbReference>
<evidence type="ECO:0000256" key="2">
    <source>
        <dbReference type="SAM" id="SignalP"/>
    </source>
</evidence>
<feature type="signal peptide" evidence="2">
    <location>
        <begin position="1"/>
        <end position="21"/>
    </location>
</feature>
<comment type="caution">
    <text evidence="3">The sequence shown here is derived from an EMBL/GenBank/DDBJ whole genome shotgun (WGS) entry which is preliminary data.</text>
</comment>
<dbReference type="AlphaFoldDB" id="Q4N3G8"/>
<feature type="compositionally biased region" description="Basic and acidic residues" evidence="1">
    <location>
        <begin position="200"/>
        <end position="211"/>
    </location>
</feature>
<accession>Q4N3G8</accession>
<evidence type="ECO:0000313" key="4">
    <source>
        <dbReference type="Proteomes" id="UP000001949"/>
    </source>
</evidence>
<evidence type="ECO:0008006" key="5">
    <source>
        <dbReference type="Google" id="ProtNLM"/>
    </source>
</evidence>
<dbReference type="VEuPathDB" id="PiroplasmaDB:TpMuguga_04g00015"/>
<keyword evidence="2" id="KW-0732">Signal</keyword>
<dbReference type="RefSeq" id="XP_763650.1">
    <property type="nucleotide sequence ID" value="XM_758557.1"/>
</dbReference>
<feature type="chain" id="PRO_5004240746" description="Theileria-specific sub-telomeric protein, SVSP family" evidence="2">
    <location>
        <begin position="22"/>
        <end position="508"/>
    </location>
</feature>
<organism evidence="3 4">
    <name type="scientific">Theileria parva</name>
    <name type="common">East coast fever infection agent</name>
    <dbReference type="NCBI Taxonomy" id="5875"/>
    <lineage>
        <taxon>Eukaryota</taxon>
        <taxon>Sar</taxon>
        <taxon>Alveolata</taxon>
        <taxon>Apicomplexa</taxon>
        <taxon>Aconoidasida</taxon>
        <taxon>Piroplasmida</taxon>
        <taxon>Theileriidae</taxon>
        <taxon>Theileria</taxon>
    </lineage>
</organism>
<dbReference type="eggNOG" id="ENOG502SKCI">
    <property type="taxonomic scope" value="Eukaryota"/>
</dbReference>
<keyword evidence="4" id="KW-1185">Reference proteome</keyword>
<dbReference type="GeneID" id="3501311"/>
<dbReference type="Pfam" id="PF04385">
    <property type="entry name" value="FAINT"/>
    <property type="match status" value="1"/>
</dbReference>
<feature type="compositionally biased region" description="Low complexity" evidence="1">
    <location>
        <begin position="143"/>
        <end position="156"/>
    </location>
</feature>
<dbReference type="Pfam" id="PF07708">
    <property type="entry name" value="Tash_PEST"/>
    <property type="match status" value="1"/>
</dbReference>
<dbReference type="InterPro" id="IPR007480">
    <property type="entry name" value="DUF529"/>
</dbReference>
<reference evidence="3 4" key="1">
    <citation type="journal article" date="2005" name="Science">
        <title>Genome sequence of Theileria parva, a bovine pathogen that transforms lymphocytes.</title>
        <authorList>
            <person name="Gardner M.J."/>
            <person name="Bishop R."/>
            <person name="Shah T."/>
            <person name="de Villiers E.P."/>
            <person name="Carlton J.M."/>
            <person name="Hall N."/>
            <person name="Ren Q."/>
            <person name="Paulsen I.T."/>
            <person name="Pain A."/>
            <person name="Berriman M."/>
            <person name="Wilson R.J.M."/>
            <person name="Sato S."/>
            <person name="Ralph S.A."/>
            <person name="Mann D.J."/>
            <person name="Xiong Z."/>
            <person name="Shallom S.J."/>
            <person name="Weidman J."/>
            <person name="Jiang L."/>
            <person name="Lynn J."/>
            <person name="Weaver B."/>
            <person name="Shoaibi A."/>
            <person name="Domingo A.R."/>
            <person name="Wasawo D."/>
            <person name="Crabtree J."/>
            <person name="Wortman J.R."/>
            <person name="Haas B."/>
            <person name="Angiuoli S.V."/>
            <person name="Creasy T.H."/>
            <person name="Lu C."/>
            <person name="Suh B."/>
            <person name="Silva J.C."/>
            <person name="Utterback T.R."/>
            <person name="Feldblyum T.V."/>
            <person name="Pertea M."/>
            <person name="Allen J."/>
            <person name="Nierman W.C."/>
            <person name="Taracha E.L.N."/>
            <person name="Salzberg S.L."/>
            <person name="White O.R."/>
            <person name="Fitzhugh H.A."/>
            <person name="Morzaria S."/>
            <person name="Venter J.C."/>
            <person name="Fraser C.M."/>
            <person name="Nene V."/>
        </authorList>
    </citation>
    <scope>NUCLEOTIDE SEQUENCE [LARGE SCALE GENOMIC DNA]</scope>
    <source>
        <strain evidence="3 4">Muguga</strain>
    </source>
</reference>
<dbReference type="KEGG" id="tpv:TP04_0015"/>
<dbReference type="InterPro" id="IPR011695">
    <property type="entry name" value="Tash_PEST_motif"/>
</dbReference>
<feature type="compositionally biased region" description="Acidic residues" evidence="1">
    <location>
        <begin position="259"/>
        <end position="285"/>
    </location>
</feature>